<evidence type="ECO:0000313" key="5">
    <source>
        <dbReference type="EMBL" id="OCH85872.1"/>
    </source>
</evidence>
<evidence type="ECO:0000313" key="6">
    <source>
        <dbReference type="Proteomes" id="UP000250043"/>
    </source>
</evidence>
<evidence type="ECO:0000256" key="3">
    <source>
        <dbReference type="SAM" id="MobiDB-lite"/>
    </source>
</evidence>
<feature type="domain" description="Bromo" evidence="4">
    <location>
        <begin position="81"/>
        <end position="151"/>
    </location>
</feature>
<dbReference type="OrthoDB" id="21449at2759"/>
<sequence length="763" mass="84430">MDDIDLTSNDHHGESSQRASRGSGSGLRLVIPPLKTVQALKGKKSRNLTPVFQEEPAKKIPRPVKLKPLKEVLSKLIVQIKKKDDYAFFLQPVDISQVPGYADMIKRPMDLGTMTKKVEKGKYRSLEEFADDLRLVTTNAKTFNPPGTIYYTEAEKIEAWALEHIAKASVSVIEYETDWNIEIERDEEAGALSADDDDAAEKGTPMDVDGEGRGRSPSVASTQMPTPAQTALKRGRGNKKVPGMMAESLEPDGGLPGAKDGLGAFPPGSDLAVLMLALKLRGKRYRSKKERLRMEKGGPPYAADGSLDYAQLEDPFSILSLLVPEPMSRPLLTPLYPSLPTDTPDIPFPGPVNIPPSAFTSSLTRPSFTRTLKSSGGRVTKGKRRHWTISRNAPGRGRVREKDEDEEIPAWKVPREPVATDFGTYSTLVSLLAMERRTRDLAADLGSEERLFEALRLSVENRSSCLPQQVVSEDPTEKYWSGKAREAEEYVRDIVYGGVDGIAYVRSVAEFVSRPEGLKPEGDPPDYAALGQPLACWVEQTVVDPLTDGRHSMLRETALRLHNPHFPIDPAVREQVDRSLNIIPRAAAQIEELYKVTSEPIDMASLIRAPTELFLAEDVWAGAAYKDKRRRQREEARDRALVEEPGKNAADYLAYAIESHKQAEASGGTGDDDHEVLAYALQYSADVIMRCGRPDEDVEMKPAVENEDAPEGAEGQSDEDPELRKLRLNLLALAKRAPLDQIAKLPTDLVPEYIRHVVPTMDS</sequence>
<name>A0A8E2DGE6_9APHY</name>
<dbReference type="GO" id="GO:0006357">
    <property type="term" value="P:regulation of transcription by RNA polymerase II"/>
    <property type="evidence" value="ECO:0007669"/>
    <property type="project" value="TreeGrafter"/>
</dbReference>
<dbReference type="InterPro" id="IPR051831">
    <property type="entry name" value="Bromodomain_contain_prot"/>
</dbReference>
<accession>A0A8E2DGE6</accession>
<dbReference type="GO" id="GO:0005634">
    <property type="term" value="C:nucleus"/>
    <property type="evidence" value="ECO:0007669"/>
    <property type="project" value="TreeGrafter"/>
</dbReference>
<feature type="region of interest" description="Disordered" evidence="3">
    <location>
        <begin position="1"/>
        <end position="28"/>
    </location>
</feature>
<dbReference type="Proteomes" id="UP000250043">
    <property type="component" value="Unassembled WGS sequence"/>
</dbReference>
<gene>
    <name evidence="5" type="ORF">OBBRIDRAFT_784195</name>
</gene>
<dbReference type="SUPFAM" id="SSF47370">
    <property type="entry name" value="Bromodomain"/>
    <property type="match status" value="1"/>
</dbReference>
<dbReference type="InterPro" id="IPR001487">
    <property type="entry name" value="Bromodomain"/>
</dbReference>
<dbReference type="PANTHER" id="PTHR22881">
    <property type="entry name" value="BROMODOMAIN CONTAINING PROTEIN"/>
    <property type="match status" value="1"/>
</dbReference>
<keyword evidence="1 2" id="KW-0103">Bromodomain</keyword>
<reference evidence="5 6" key="1">
    <citation type="submission" date="2016-07" db="EMBL/GenBank/DDBJ databases">
        <title>Draft genome of the white-rot fungus Obba rivulosa 3A-2.</title>
        <authorList>
            <consortium name="DOE Joint Genome Institute"/>
            <person name="Miettinen O."/>
            <person name="Riley R."/>
            <person name="Acob R."/>
            <person name="Barry K."/>
            <person name="Cullen D."/>
            <person name="De Vries R."/>
            <person name="Hainaut M."/>
            <person name="Hatakka A."/>
            <person name="Henrissat B."/>
            <person name="Hilden K."/>
            <person name="Kuo R."/>
            <person name="Labutti K."/>
            <person name="Lipzen A."/>
            <person name="Makela M.R."/>
            <person name="Sandor L."/>
            <person name="Spatafora J.W."/>
            <person name="Grigoriev I.V."/>
            <person name="Hibbett D.S."/>
        </authorList>
    </citation>
    <scope>NUCLEOTIDE SEQUENCE [LARGE SCALE GENOMIC DNA]</scope>
    <source>
        <strain evidence="5 6">3A-2</strain>
    </source>
</reference>
<evidence type="ECO:0000259" key="4">
    <source>
        <dbReference type="PROSITE" id="PS50014"/>
    </source>
</evidence>
<dbReference type="InterPro" id="IPR036427">
    <property type="entry name" value="Bromodomain-like_sf"/>
</dbReference>
<dbReference type="AlphaFoldDB" id="A0A8E2DGE6"/>
<protein>
    <recommendedName>
        <fullName evidence="4">Bromo domain-containing protein</fullName>
    </recommendedName>
</protein>
<dbReference type="PROSITE" id="PS50014">
    <property type="entry name" value="BROMODOMAIN_2"/>
    <property type="match status" value="1"/>
</dbReference>
<keyword evidence="6" id="KW-1185">Reference proteome</keyword>
<organism evidence="5 6">
    <name type="scientific">Obba rivulosa</name>
    <dbReference type="NCBI Taxonomy" id="1052685"/>
    <lineage>
        <taxon>Eukaryota</taxon>
        <taxon>Fungi</taxon>
        <taxon>Dikarya</taxon>
        <taxon>Basidiomycota</taxon>
        <taxon>Agaricomycotina</taxon>
        <taxon>Agaricomycetes</taxon>
        <taxon>Polyporales</taxon>
        <taxon>Gelatoporiaceae</taxon>
        <taxon>Obba</taxon>
    </lineage>
</organism>
<feature type="region of interest" description="Disordered" evidence="3">
    <location>
        <begin position="191"/>
        <end position="246"/>
    </location>
</feature>
<dbReference type="CDD" id="cd04369">
    <property type="entry name" value="Bromodomain"/>
    <property type="match status" value="1"/>
</dbReference>
<evidence type="ECO:0000256" key="2">
    <source>
        <dbReference type="PROSITE-ProRule" id="PRU00035"/>
    </source>
</evidence>
<dbReference type="Pfam" id="PF00439">
    <property type="entry name" value="Bromodomain"/>
    <property type="match status" value="1"/>
</dbReference>
<dbReference type="Gene3D" id="1.20.920.10">
    <property type="entry name" value="Bromodomain-like"/>
    <property type="match status" value="1"/>
</dbReference>
<dbReference type="PANTHER" id="PTHR22881:SF27">
    <property type="entry name" value="BROMODOMAIN CONTAINING 7_9"/>
    <property type="match status" value="1"/>
</dbReference>
<proteinExistence type="predicted"/>
<feature type="compositionally biased region" description="Polar residues" evidence="3">
    <location>
        <begin position="218"/>
        <end position="229"/>
    </location>
</feature>
<dbReference type="EMBL" id="KV722558">
    <property type="protein sequence ID" value="OCH85872.1"/>
    <property type="molecule type" value="Genomic_DNA"/>
</dbReference>
<feature type="compositionally biased region" description="Low complexity" evidence="3">
    <location>
        <begin position="16"/>
        <end position="28"/>
    </location>
</feature>
<evidence type="ECO:0000256" key="1">
    <source>
        <dbReference type="ARBA" id="ARBA00023117"/>
    </source>
</evidence>
<dbReference type="SMART" id="SM00297">
    <property type="entry name" value="BROMO"/>
    <property type="match status" value="1"/>
</dbReference>
<dbReference type="GO" id="GO:0006325">
    <property type="term" value="P:chromatin organization"/>
    <property type="evidence" value="ECO:0007669"/>
    <property type="project" value="UniProtKB-ARBA"/>
</dbReference>
<dbReference type="PRINTS" id="PR00503">
    <property type="entry name" value="BROMODOMAIN"/>
</dbReference>